<dbReference type="CDD" id="cd00519">
    <property type="entry name" value="Lipase_3"/>
    <property type="match status" value="1"/>
</dbReference>
<evidence type="ECO:0000256" key="1">
    <source>
        <dbReference type="ARBA" id="ARBA00013279"/>
    </source>
</evidence>
<dbReference type="AlphaFoldDB" id="A0A9P8PNL0"/>
<reference evidence="5" key="1">
    <citation type="journal article" date="2021" name="Open Biol.">
        <title>Shared evolutionary footprints suggest mitochondrial oxidative damage underlies multiple complex I losses in fungi.</title>
        <authorList>
            <person name="Schikora-Tamarit M.A."/>
            <person name="Marcet-Houben M."/>
            <person name="Nosek J."/>
            <person name="Gabaldon T."/>
        </authorList>
    </citation>
    <scope>NUCLEOTIDE SEQUENCE</scope>
    <source>
        <strain evidence="5">CBS6341</strain>
    </source>
</reference>
<dbReference type="InterPro" id="IPR002921">
    <property type="entry name" value="Fungal_lipase-type"/>
</dbReference>
<proteinExistence type="predicted"/>
<dbReference type="Gene3D" id="3.40.50.1820">
    <property type="entry name" value="alpha/beta hydrolase"/>
    <property type="match status" value="1"/>
</dbReference>
<dbReference type="PANTHER" id="PTHR46640:SF3">
    <property type="entry name" value="LIPASE LIH1-RELATED"/>
    <property type="match status" value="1"/>
</dbReference>
<evidence type="ECO:0000259" key="4">
    <source>
        <dbReference type="Pfam" id="PF01764"/>
    </source>
</evidence>
<dbReference type="InterPro" id="IPR029058">
    <property type="entry name" value="AB_hydrolase_fold"/>
</dbReference>
<evidence type="ECO:0000256" key="3">
    <source>
        <dbReference type="SAM" id="SignalP"/>
    </source>
</evidence>
<reference evidence="5" key="2">
    <citation type="submission" date="2021-01" db="EMBL/GenBank/DDBJ databases">
        <authorList>
            <person name="Schikora-Tamarit M.A."/>
        </authorList>
    </citation>
    <scope>NUCLEOTIDE SEQUENCE</scope>
    <source>
        <strain evidence="5">CBS6341</strain>
    </source>
</reference>
<dbReference type="Pfam" id="PF01764">
    <property type="entry name" value="Lipase_3"/>
    <property type="match status" value="1"/>
</dbReference>
<dbReference type="OrthoDB" id="406844at2759"/>
<sequence>MLLIKSLQLLLAAWPLLNASIISDSVYDTLNSTAIWSKISYCTVFNKGFTAGKLQTNCPNMEFCNTDHSESIEILEVFRPKISKFQISGTGFVAADHLKKQIFIVFRGSMSAGDWFTDFIFDQCPYYPIIGGPLKADFIKNSGDIGSIKAALKAAGGIPICDDCFVHCGLYVELLHFLPQMYNNAKRYIDKGYQLVVTGHSLGGGYSAIAGLDLLLSGESPLTISYAPLKIGNTGLNRFIDSLYDTSGAAKVVEKGGSLPIPSFSNVYQASDPVYRLPVGFNYTHSGLEFEINKIQLPHNKDDVNFKGMANHFDNSEFDFDLKNPLLYFIIYQHIYQFIRISYPCNDLELPFVTTRVLGDDRIF</sequence>
<keyword evidence="6" id="KW-1185">Reference proteome</keyword>
<evidence type="ECO:0000256" key="2">
    <source>
        <dbReference type="ARBA" id="ARBA00022801"/>
    </source>
</evidence>
<dbReference type="InterPro" id="IPR051299">
    <property type="entry name" value="AB_hydrolase_lip/est"/>
</dbReference>
<keyword evidence="2" id="KW-0378">Hydrolase</keyword>
<organism evidence="5 6">
    <name type="scientific">Wickerhamomyces mucosus</name>
    <dbReference type="NCBI Taxonomy" id="1378264"/>
    <lineage>
        <taxon>Eukaryota</taxon>
        <taxon>Fungi</taxon>
        <taxon>Dikarya</taxon>
        <taxon>Ascomycota</taxon>
        <taxon>Saccharomycotina</taxon>
        <taxon>Saccharomycetes</taxon>
        <taxon>Phaffomycetales</taxon>
        <taxon>Wickerhamomycetaceae</taxon>
        <taxon>Wickerhamomyces</taxon>
    </lineage>
</organism>
<dbReference type="PANTHER" id="PTHR46640">
    <property type="entry name" value="TRIACYLGLYCEROL LIPASE, PUTATIVE (AFU_ORTHOLOGUE AFUA_6G06510)-RELATED"/>
    <property type="match status" value="1"/>
</dbReference>
<dbReference type="EC" id="3.1.1.3" evidence="1"/>
<evidence type="ECO:0000313" key="5">
    <source>
        <dbReference type="EMBL" id="KAH3675422.1"/>
    </source>
</evidence>
<dbReference type="Proteomes" id="UP000769528">
    <property type="component" value="Unassembled WGS sequence"/>
</dbReference>
<keyword evidence="3" id="KW-0732">Signal</keyword>
<feature type="domain" description="Fungal lipase-type" evidence="4">
    <location>
        <begin position="103"/>
        <end position="246"/>
    </location>
</feature>
<feature type="chain" id="PRO_5040335292" description="triacylglycerol lipase" evidence="3">
    <location>
        <begin position="20"/>
        <end position="364"/>
    </location>
</feature>
<dbReference type="SUPFAM" id="SSF53474">
    <property type="entry name" value="alpha/beta-Hydrolases"/>
    <property type="match status" value="1"/>
</dbReference>
<accession>A0A9P8PNL0</accession>
<dbReference type="GO" id="GO:0004806">
    <property type="term" value="F:triacylglycerol lipase activity"/>
    <property type="evidence" value="ECO:0007669"/>
    <property type="project" value="UniProtKB-EC"/>
</dbReference>
<dbReference type="GO" id="GO:0006629">
    <property type="term" value="P:lipid metabolic process"/>
    <property type="evidence" value="ECO:0007669"/>
    <property type="project" value="InterPro"/>
</dbReference>
<gene>
    <name evidence="5" type="ORF">WICMUC_002711</name>
</gene>
<name>A0A9P8PNL0_9ASCO</name>
<protein>
    <recommendedName>
        <fullName evidence="1">triacylglycerol lipase</fullName>
        <ecNumber evidence="1">3.1.1.3</ecNumber>
    </recommendedName>
</protein>
<evidence type="ECO:0000313" key="6">
    <source>
        <dbReference type="Proteomes" id="UP000769528"/>
    </source>
</evidence>
<comment type="caution">
    <text evidence="5">The sequence shown here is derived from an EMBL/GenBank/DDBJ whole genome shotgun (WGS) entry which is preliminary data.</text>
</comment>
<dbReference type="EMBL" id="JAEUBF010000772">
    <property type="protein sequence ID" value="KAH3675422.1"/>
    <property type="molecule type" value="Genomic_DNA"/>
</dbReference>
<feature type="signal peptide" evidence="3">
    <location>
        <begin position="1"/>
        <end position="19"/>
    </location>
</feature>